<evidence type="ECO:0000313" key="4">
    <source>
        <dbReference type="Proteomes" id="UP000651208"/>
    </source>
</evidence>
<evidence type="ECO:0000256" key="1">
    <source>
        <dbReference type="SAM" id="Coils"/>
    </source>
</evidence>
<keyword evidence="1" id="KW-0175">Coiled coil</keyword>
<gene>
    <name evidence="3" type="ORF">FcAc13_08685</name>
</gene>
<dbReference type="RefSeq" id="WP_187755829.1">
    <property type="nucleotide sequence ID" value="NZ_JABURY010000018.1"/>
</dbReference>
<evidence type="ECO:0000313" key="3">
    <source>
        <dbReference type="EMBL" id="MBC9131383.1"/>
    </source>
</evidence>
<protein>
    <submittedName>
        <fullName evidence="3">Uncharacterized protein</fullName>
    </submittedName>
</protein>
<sequence>MQTKQIENSIKLKANNVMASLNSANKERQNIHQTMLNLKNEQVKIYQKIATIYLLESPDNHNAHIQSLINQLQELFSMFNKRSQELDQLMLHSQHNLSSLFARIDELSIQKVRQLENDLEYVTLFNRFKEAEENLNNETINFQQAQHEFSEKLAQYSQNRCYNYLLKRNFGENNYKGFGIFRKLDAWAARCVNFSENYQNQKILKALLKESQSRYDIKKGLYQAALEPKENKERIVENSLHLPQLRSELAQTEQMLAHYKKQKEKNNQDFNDTKLGKSNQFQDISNQLAQFLQRQSQYTLMHLTLQTKSAEDDILLKNLQKADKQIQQLEERLPALQQTIQRLEHTYNRFNQVLYIFSKNNIPSSFYEYDLSPSRLDKILNNLFDENVFPQSIVHALIAYRIRIDRTVSSTTKYRSGWSISNNKKEHSSSWRTSSSSSSRSSSGGGFSSSSSSGGGGFRTTDSF</sequence>
<reference evidence="3 4" key="1">
    <citation type="submission" date="2020-06" db="EMBL/GenBank/DDBJ databases">
        <title>Frischella cerana isolated from Apis cerana gut homogenate.</title>
        <authorList>
            <person name="Wolter L.A."/>
            <person name="Suenami S."/>
            <person name="Miyazaki R."/>
        </authorList>
    </citation>
    <scope>NUCLEOTIDE SEQUENCE [LARGE SCALE GENOMIC DNA]</scope>
    <source>
        <strain evidence="3 4">Ac13</strain>
    </source>
</reference>
<feature type="coiled-coil region" evidence="1">
    <location>
        <begin position="242"/>
        <end position="269"/>
    </location>
</feature>
<evidence type="ECO:0000256" key="2">
    <source>
        <dbReference type="SAM" id="MobiDB-lite"/>
    </source>
</evidence>
<feature type="coiled-coil region" evidence="1">
    <location>
        <begin position="312"/>
        <end position="346"/>
    </location>
</feature>
<accession>A0ABR7QYU5</accession>
<feature type="compositionally biased region" description="Low complexity" evidence="2">
    <location>
        <begin position="430"/>
        <end position="442"/>
    </location>
</feature>
<keyword evidence="4" id="KW-1185">Reference proteome</keyword>
<proteinExistence type="predicted"/>
<dbReference type="Proteomes" id="UP000651208">
    <property type="component" value="Unassembled WGS sequence"/>
</dbReference>
<feature type="region of interest" description="Disordered" evidence="2">
    <location>
        <begin position="418"/>
        <end position="464"/>
    </location>
</feature>
<comment type="caution">
    <text evidence="3">The sequence shown here is derived from an EMBL/GenBank/DDBJ whole genome shotgun (WGS) entry which is preliminary data.</text>
</comment>
<name>A0ABR7QYU5_9GAMM</name>
<dbReference type="EMBL" id="JABURY010000018">
    <property type="protein sequence ID" value="MBC9131383.1"/>
    <property type="molecule type" value="Genomic_DNA"/>
</dbReference>
<organism evidence="3 4">
    <name type="scientific">Frischella japonica</name>
    <dbReference type="NCBI Taxonomy" id="2741544"/>
    <lineage>
        <taxon>Bacteria</taxon>
        <taxon>Pseudomonadati</taxon>
        <taxon>Pseudomonadota</taxon>
        <taxon>Gammaproteobacteria</taxon>
        <taxon>Orbales</taxon>
        <taxon>Orbaceae</taxon>
        <taxon>Frischella</taxon>
    </lineage>
</organism>
<feature type="compositionally biased region" description="Gly residues" evidence="2">
    <location>
        <begin position="443"/>
        <end position="458"/>
    </location>
</feature>